<organism evidence="2">
    <name type="scientific">freshwater metagenome</name>
    <dbReference type="NCBI Taxonomy" id="449393"/>
    <lineage>
        <taxon>unclassified sequences</taxon>
        <taxon>metagenomes</taxon>
        <taxon>ecological metagenomes</taxon>
    </lineage>
</organism>
<evidence type="ECO:0000313" key="2">
    <source>
        <dbReference type="EMBL" id="CAB4652179.1"/>
    </source>
</evidence>
<proteinExistence type="predicted"/>
<feature type="transmembrane region" description="Helical" evidence="1">
    <location>
        <begin position="6"/>
        <end position="26"/>
    </location>
</feature>
<evidence type="ECO:0000256" key="1">
    <source>
        <dbReference type="SAM" id="Phobius"/>
    </source>
</evidence>
<sequence length="87" mass="9469">MADLAIIVSIMLGYTLLAGALAIFAIRRPPNGLFARMLIVALLLPALYLSFRLLIVVSPLFMKIVFGAIGVSCVLAIRNLMRKPNLN</sequence>
<feature type="transmembrane region" description="Helical" evidence="1">
    <location>
        <begin position="61"/>
        <end position="81"/>
    </location>
</feature>
<dbReference type="EMBL" id="CAEZWB010000116">
    <property type="protein sequence ID" value="CAB4652179.1"/>
    <property type="molecule type" value="Genomic_DNA"/>
</dbReference>
<accession>A0A6J6KW26</accession>
<feature type="transmembrane region" description="Helical" evidence="1">
    <location>
        <begin position="33"/>
        <end position="55"/>
    </location>
</feature>
<dbReference type="AlphaFoldDB" id="A0A6J6KW26"/>
<reference evidence="2" key="1">
    <citation type="submission" date="2020-05" db="EMBL/GenBank/DDBJ databases">
        <authorList>
            <person name="Chiriac C."/>
            <person name="Salcher M."/>
            <person name="Ghai R."/>
            <person name="Kavagutti S V."/>
        </authorList>
    </citation>
    <scope>NUCLEOTIDE SEQUENCE</scope>
</reference>
<gene>
    <name evidence="2" type="ORF">UFOPK2166_00881</name>
</gene>
<keyword evidence="1" id="KW-1133">Transmembrane helix</keyword>
<name>A0A6J6KW26_9ZZZZ</name>
<protein>
    <submittedName>
        <fullName evidence="2">Unannotated protein</fullName>
    </submittedName>
</protein>
<keyword evidence="1" id="KW-0812">Transmembrane</keyword>
<keyword evidence="1" id="KW-0472">Membrane</keyword>